<dbReference type="AlphaFoldDB" id="A0A292YPP4"/>
<dbReference type="EMBL" id="BDUF01000109">
    <property type="protein sequence ID" value="GAX91918.1"/>
    <property type="molecule type" value="Genomic_DNA"/>
</dbReference>
<name>A0A292YPP4_9BACL</name>
<keyword evidence="2" id="KW-1185">Reference proteome</keyword>
<proteinExistence type="predicted"/>
<sequence>MAKRWEELISEFTQGNPGIYQGLQKSYSDGVFPLPYNEVEGKFIQEVLAIYKQNLKQ</sequence>
<comment type="caution">
    <text evidence="1">The sequence shown here is derived from an EMBL/GenBank/DDBJ whole genome shotgun (WGS) entry which is preliminary data.</text>
</comment>
<accession>A0A292YPP4</accession>
<protein>
    <submittedName>
        <fullName evidence="1">MerR family transcriptional regulator</fullName>
    </submittedName>
</protein>
<evidence type="ECO:0000313" key="1">
    <source>
        <dbReference type="EMBL" id="GAX91918.1"/>
    </source>
</evidence>
<organism evidence="1 2">
    <name type="scientific">Effusibacillus lacus</name>
    <dbReference type="NCBI Taxonomy" id="1348429"/>
    <lineage>
        <taxon>Bacteria</taxon>
        <taxon>Bacillati</taxon>
        <taxon>Bacillota</taxon>
        <taxon>Bacilli</taxon>
        <taxon>Bacillales</taxon>
        <taxon>Alicyclobacillaceae</taxon>
        <taxon>Effusibacillus</taxon>
    </lineage>
</organism>
<gene>
    <name evidence="1" type="ORF">EFBL_3609</name>
</gene>
<reference evidence="2" key="1">
    <citation type="submission" date="2017-07" db="EMBL/GenBank/DDBJ databases">
        <title>Draft genome sequence of Effusibacillus lacus strain skLN1.</title>
        <authorList>
            <person name="Watanabe M."/>
            <person name="Kojima H."/>
            <person name="Fukui M."/>
        </authorList>
    </citation>
    <scope>NUCLEOTIDE SEQUENCE [LARGE SCALE GENOMIC DNA]</scope>
    <source>
        <strain evidence="2">skLN1</strain>
    </source>
</reference>
<evidence type="ECO:0000313" key="2">
    <source>
        <dbReference type="Proteomes" id="UP000217785"/>
    </source>
</evidence>
<dbReference type="Proteomes" id="UP000217785">
    <property type="component" value="Unassembled WGS sequence"/>
</dbReference>